<dbReference type="InterPro" id="IPR010445">
    <property type="entry name" value="LapA_dom"/>
</dbReference>
<protein>
    <submittedName>
        <fullName evidence="8">Uncharacterized integral membrane protein</fullName>
    </submittedName>
</protein>
<feature type="transmembrane region" description="Helical" evidence="6">
    <location>
        <begin position="40"/>
        <end position="63"/>
    </location>
</feature>
<dbReference type="AlphaFoldDB" id="A0A286GCJ7"/>
<evidence type="ECO:0000256" key="1">
    <source>
        <dbReference type="ARBA" id="ARBA00022475"/>
    </source>
</evidence>
<feature type="domain" description="Lipopolysaccharide assembly protein A" evidence="7">
    <location>
        <begin position="23"/>
        <end position="90"/>
    </location>
</feature>
<feature type="region of interest" description="Disordered" evidence="5">
    <location>
        <begin position="70"/>
        <end position="89"/>
    </location>
</feature>
<dbReference type="RefSeq" id="WP_101613964.1">
    <property type="nucleotide sequence ID" value="NZ_OCNJ01000002.1"/>
</dbReference>
<evidence type="ECO:0000256" key="3">
    <source>
        <dbReference type="ARBA" id="ARBA00022989"/>
    </source>
</evidence>
<evidence type="ECO:0000256" key="2">
    <source>
        <dbReference type="ARBA" id="ARBA00022692"/>
    </source>
</evidence>
<organism evidence="8 9">
    <name type="scientific">Caenispirillum bisanense</name>
    <dbReference type="NCBI Taxonomy" id="414052"/>
    <lineage>
        <taxon>Bacteria</taxon>
        <taxon>Pseudomonadati</taxon>
        <taxon>Pseudomonadota</taxon>
        <taxon>Alphaproteobacteria</taxon>
        <taxon>Rhodospirillales</taxon>
        <taxon>Novispirillaceae</taxon>
        <taxon>Caenispirillum</taxon>
    </lineage>
</organism>
<evidence type="ECO:0000313" key="9">
    <source>
        <dbReference type="Proteomes" id="UP000219621"/>
    </source>
</evidence>
<dbReference type="Pfam" id="PF06305">
    <property type="entry name" value="LapA_dom"/>
    <property type="match status" value="1"/>
</dbReference>
<evidence type="ECO:0000256" key="5">
    <source>
        <dbReference type="SAM" id="MobiDB-lite"/>
    </source>
</evidence>
<accession>A0A286GCJ7</accession>
<evidence type="ECO:0000313" key="8">
    <source>
        <dbReference type="EMBL" id="SOD92714.1"/>
    </source>
</evidence>
<sequence>MKLIRRLIGLPLAVVAIVFAVANRDMVTVELWPFPWTATLPLYLLSLGTLAVGIVIGALFAWASGSHKRAQTRREKKGQERKIRTLERENQTLKTETERLAAPVEEQKSLPPAA</sequence>
<keyword evidence="9" id="KW-1185">Reference proteome</keyword>
<dbReference type="OrthoDB" id="7357768at2"/>
<name>A0A286GCJ7_9PROT</name>
<dbReference type="GO" id="GO:0005886">
    <property type="term" value="C:plasma membrane"/>
    <property type="evidence" value="ECO:0007669"/>
    <property type="project" value="InterPro"/>
</dbReference>
<keyword evidence="1" id="KW-1003">Cell membrane</keyword>
<proteinExistence type="predicted"/>
<keyword evidence="2 6" id="KW-0812">Transmembrane</keyword>
<feature type="region of interest" description="Disordered" evidence="5">
    <location>
        <begin position="94"/>
        <end position="114"/>
    </location>
</feature>
<evidence type="ECO:0000256" key="6">
    <source>
        <dbReference type="SAM" id="Phobius"/>
    </source>
</evidence>
<keyword evidence="3 6" id="KW-1133">Transmembrane helix</keyword>
<dbReference type="EMBL" id="OCNJ01000002">
    <property type="protein sequence ID" value="SOD92714.1"/>
    <property type="molecule type" value="Genomic_DNA"/>
</dbReference>
<dbReference type="Proteomes" id="UP000219621">
    <property type="component" value="Unassembled WGS sequence"/>
</dbReference>
<reference evidence="8 9" key="1">
    <citation type="submission" date="2017-09" db="EMBL/GenBank/DDBJ databases">
        <authorList>
            <person name="Ehlers B."/>
            <person name="Leendertz F.H."/>
        </authorList>
    </citation>
    <scope>NUCLEOTIDE SEQUENCE [LARGE SCALE GENOMIC DNA]</scope>
    <source>
        <strain evidence="8 9">USBA 140</strain>
    </source>
</reference>
<evidence type="ECO:0000256" key="4">
    <source>
        <dbReference type="ARBA" id="ARBA00023136"/>
    </source>
</evidence>
<keyword evidence="4 6" id="KW-0472">Membrane</keyword>
<evidence type="ECO:0000259" key="7">
    <source>
        <dbReference type="Pfam" id="PF06305"/>
    </source>
</evidence>
<feature type="compositionally biased region" description="Basic and acidic residues" evidence="5">
    <location>
        <begin position="77"/>
        <end position="89"/>
    </location>
</feature>
<gene>
    <name evidence="8" type="ORF">SAMN05421508_102573</name>
</gene>